<evidence type="ECO:0000256" key="2">
    <source>
        <dbReference type="ARBA" id="ARBA00022908"/>
    </source>
</evidence>
<evidence type="ECO:0000256" key="4">
    <source>
        <dbReference type="ARBA" id="ARBA00023172"/>
    </source>
</evidence>
<organism evidence="8 9">
    <name type="scientific">Desulfonema limicola</name>
    <dbReference type="NCBI Taxonomy" id="45656"/>
    <lineage>
        <taxon>Bacteria</taxon>
        <taxon>Pseudomonadati</taxon>
        <taxon>Thermodesulfobacteriota</taxon>
        <taxon>Desulfobacteria</taxon>
        <taxon>Desulfobacterales</taxon>
        <taxon>Desulfococcaceae</taxon>
        <taxon>Desulfonema</taxon>
    </lineage>
</organism>
<sequence>MGTLYKRGKTWWIKYYQNGKPSYKSSESTKKMVAKRLLDKIEGEIAQGKTPSIHFDKTTFKQLADDFIKDYKINGRKSLKRAKQSVNNLKRFFEHFTAQAITTRKIREYTEMRMEEDISNATINRELSALKRMFNLGLQQTPPVVERVPHIQMLKENNVRKGYFEHGDFINLHKELPQYLKGFVTFAYKIGWRFEEITGLTWSQIDREQGIVRLEVGETKNDDGRTIYLDEELKSVFDHQWETRKKLEIITPYVFPNKIGNGRIKDIRGSWFKACDVAGIGRRLFHDLRRTAVRNMVRAGIPEQVAMKISGHKTRSVFDRYNIVNDADLKQASQKQEKYINSLTVTETVTITNFPTKKGSAKTG</sequence>
<evidence type="ECO:0000256" key="5">
    <source>
        <dbReference type="PROSITE-ProRule" id="PRU01248"/>
    </source>
</evidence>
<dbReference type="PROSITE" id="PS51900">
    <property type="entry name" value="CB"/>
    <property type="match status" value="1"/>
</dbReference>
<comment type="similarity">
    <text evidence="1">Belongs to the 'phage' integrase family.</text>
</comment>
<evidence type="ECO:0000313" key="8">
    <source>
        <dbReference type="EMBL" id="QTA82701.1"/>
    </source>
</evidence>
<dbReference type="SUPFAM" id="SSF56349">
    <property type="entry name" value="DNA breaking-rejoining enzymes"/>
    <property type="match status" value="1"/>
</dbReference>
<accession>A0A975BC98</accession>
<name>A0A975BC98_9BACT</name>
<dbReference type="InterPro" id="IPR002104">
    <property type="entry name" value="Integrase_catalytic"/>
</dbReference>
<dbReference type="InterPro" id="IPR013762">
    <property type="entry name" value="Integrase-like_cat_sf"/>
</dbReference>
<dbReference type="InterPro" id="IPR057084">
    <property type="entry name" value="Int_N"/>
</dbReference>
<dbReference type="AlphaFoldDB" id="A0A975BC98"/>
<dbReference type="PANTHER" id="PTHR30349:SF64">
    <property type="entry name" value="PROPHAGE INTEGRASE INTD-RELATED"/>
    <property type="match status" value="1"/>
</dbReference>
<dbReference type="GO" id="GO:0003677">
    <property type="term" value="F:DNA binding"/>
    <property type="evidence" value="ECO:0007669"/>
    <property type="project" value="UniProtKB-UniRule"/>
</dbReference>
<keyword evidence="9" id="KW-1185">Reference proteome</keyword>
<protein>
    <submittedName>
        <fullName evidence="8">Integrase family protein</fullName>
    </submittedName>
</protein>
<reference evidence="8" key="1">
    <citation type="journal article" date="2021" name="Microb. Physiol.">
        <title>Proteogenomic Insights into the Physiology of Marine, Sulfate-Reducing, Filamentous Desulfonema limicola and Desulfonema magnum.</title>
        <authorList>
            <person name="Schnaars V."/>
            <person name="Wohlbrand L."/>
            <person name="Scheve S."/>
            <person name="Hinrichs C."/>
            <person name="Reinhardt R."/>
            <person name="Rabus R."/>
        </authorList>
    </citation>
    <scope>NUCLEOTIDE SEQUENCE</scope>
    <source>
        <strain evidence="8">5ac10</strain>
    </source>
</reference>
<evidence type="ECO:0000256" key="3">
    <source>
        <dbReference type="ARBA" id="ARBA00023125"/>
    </source>
</evidence>
<dbReference type="Gene3D" id="1.10.150.130">
    <property type="match status" value="1"/>
</dbReference>
<dbReference type="InterPro" id="IPR011010">
    <property type="entry name" value="DNA_brk_join_enz"/>
</dbReference>
<dbReference type="EMBL" id="CP061799">
    <property type="protein sequence ID" value="QTA82701.1"/>
    <property type="molecule type" value="Genomic_DNA"/>
</dbReference>
<evidence type="ECO:0000259" key="7">
    <source>
        <dbReference type="PROSITE" id="PS51900"/>
    </source>
</evidence>
<proteinExistence type="inferred from homology"/>
<dbReference type="InterPro" id="IPR044068">
    <property type="entry name" value="CB"/>
</dbReference>
<feature type="domain" description="Core-binding (CB)" evidence="7">
    <location>
        <begin position="58"/>
        <end position="138"/>
    </location>
</feature>
<dbReference type="CDD" id="cd00796">
    <property type="entry name" value="INT_Rci_Hp1_C"/>
    <property type="match status" value="1"/>
</dbReference>
<dbReference type="RefSeq" id="WP_207688593.1">
    <property type="nucleotide sequence ID" value="NZ_CP061799.1"/>
</dbReference>
<keyword evidence="2" id="KW-0229">DNA integration</keyword>
<dbReference type="InterPro" id="IPR050090">
    <property type="entry name" value="Tyrosine_recombinase_XerCD"/>
</dbReference>
<dbReference type="InterPro" id="IPR010998">
    <property type="entry name" value="Integrase_recombinase_N"/>
</dbReference>
<dbReference type="Gene3D" id="1.10.443.10">
    <property type="entry name" value="Intergrase catalytic core"/>
    <property type="match status" value="1"/>
</dbReference>
<evidence type="ECO:0000313" key="9">
    <source>
        <dbReference type="Proteomes" id="UP000663720"/>
    </source>
</evidence>
<keyword evidence="3 5" id="KW-0238">DNA-binding</keyword>
<dbReference type="KEGG" id="dli:dnl_50830"/>
<dbReference type="PANTHER" id="PTHR30349">
    <property type="entry name" value="PHAGE INTEGRASE-RELATED"/>
    <property type="match status" value="1"/>
</dbReference>
<dbReference type="Pfam" id="PF00589">
    <property type="entry name" value="Phage_integrase"/>
    <property type="match status" value="1"/>
</dbReference>
<dbReference type="PROSITE" id="PS51898">
    <property type="entry name" value="TYR_RECOMBINASE"/>
    <property type="match status" value="1"/>
</dbReference>
<gene>
    <name evidence="8" type="ORF">dnl_50830</name>
</gene>
<dbReference type="Pfam" id="PF24624">
    <property type="entry name" value="Int_N"/>
    <property type="match status" value="1"/>
</dbReference>
<dbReference type="GO" id="GO:0006310">
    <property type="term" value="P:DNA recombination"/>
    <property type="evidence" value="ECO:0007669"/>
    <property type="project" value="UniProtKB-KW"/>
</dbReference>
<feature type="domain" description="Tyr recombinase" evidence="6">
    <location>
        <begin position="159"/>
        <end position="334"/>
    </location>
</feature>
<dbReference type="Proteomes" id="UP000663720">
    <property type="component" value="Chromosome"/>
</dbReference>
<evidence type="ECO:0000256" key="1">
    <source>
        <dbReference type="ARBA" id="ARBA00008857"/>
    </source>
</evidence>
<keyword evidence="4" id="KW-0233">DNA recombination</keyword>
<evidence type="ECO:0000259" key="6">
    <source>
        <dbReference type="PROSITE" id="PS51898"/>
    </source>
</evidence>
<dbReference type="GO" id="GO:0015074">
    <property type="term" value="P:DNA integration"/>
    <property type="evidence" value="ECO:0007669"/>
    <property type="project" value="UniProtKB-KW"/>
</dbReference>